<dbReference type="InterPro" id="IPR032544">
    <property type="entry name" value="DUF4945"/>
</dbReference>
<keyword evidence="2" id="KW-1185">Reference proteome</keyword>
<comment type="caution">
    <text evidence="1">The sequence shown here is derived from an EMBL/GenBank/DDBJ whole genome shotgun (WGS) entry which is preliminary data.</text>
</comment>
<protein>
    <submittedName>
        <fullName evidence="1">DUF4945 domain-containing protein</fullName>
    </submittedName>
</protein>
<accession>A0ABV6HCW1</accession>
<reference evidence="1 2" key="1">
    <citation type="submission" date="2024-09" db="EMBL/GenBank/DDBJ databases">
        <authorList>
            <person name="Sun Q."/>
            <person name="Mori K."/>
        </authorList>
    </citation>
    <scope>NUCLEOTIDE SEQUENCE [LARGE SCALE GENOMIC DNA]</scope>
    <source>
        <strain evidence="1 2">CCM 7765</strain>
    </source>
</reference>
<evidence type="ECO:0000313" key="1">
    <source>
        <dbReference type="EMBL" id="MFC0316695.1"/>
    </source>
</evidence>
<dbReference type="EMBL" id="JBHLWO010000001">
    <property type="protein sequence ID" value="MFC0316695.1"/>
    <property type="molecule type" value="Genomic_DNA"/>
</dbReference>
<name>A0ABV6HCW1_9SPHI</name>
<evidence type="ECO:0000313" key="2">
    <source>
        <dbReference type="Proteomes" id="UP001589774"/>
    </source>
</evidence>
<dbReference type="RefSeq" id="WP_130858079.1">
    <property type="nucleotide sequence ID" value="NZ_JBHLWO010000001.1"/>
</dbReference>
<proteinExistence type="predicted"/>
<dbReference type="Pfam" id="PF16303">
    <property type="entry name" value="DUF4945"/>
    <property type="match status" value="1"/>
</dbReference>
<dbReference type="Proteomes" id="UP001589774">
    <property type="component" value="Unassembled WGS sequence"/>
</dbReference>
<organism evidence="1 2">
    <name type="scientific">Olivibacter oleidegradans</name>
    <dbReference type="NCBI Taxonomy" id="760123"/>
    <lineage>
        <taxon>Bacteria</taxon>
        <taxon>Pseudomonadati</taxon>
        <taxon>Bacteroidota</taxon>
        <taxon>Sphingobacteriia</taxon>
        <taxon>Sphingobacteriales</taxon>
        <taxon>Sphingobacteriaceae</taxon>
        <taxon>Olivibacter</taxon>
    </lineage>
</organism>
<dbReference type="PROSITE" id="PS51257">
    <property type="entry name" value="PROKAR_LIPOPROTEIN"/>
    <property type="match status" value="1"/>
</dbReference>
<gene>
    <name evidence="1" type="ORF">ACFFI0_00190</name>
</gene>
<sequence length="142" mass="15948">MKIVLIYIFSLSALFFTGCNDRDMLERKDGVSLPAVEGLTMQRVDDKHVRLTWNIPDNIPNEIELPVNVFVEVKEIVNVTKTLPVFNTTLSNAPSEFIYEIPDIAKTYHITIKLNGSTKVKDVNYSSNIYSLGQTAVIAEGQ</sequence>